<evidence type="ECO:0000313" key="3">
    <source>
        <dbReference type="Proteomes" id="UP000177246"/>
    </source>
</evidence>
<dbReference type="SUPFAM" id="SSF52833">
    <property type="entry name" value="Thioredoxin-like"/>
    <property type="match status" value="1"/>
</dbReference>
<name>A0A1G2CUM5_9BACT</name>
<dbReference type="InterPro" id="IPR051548">
    <property type="entry name" value="Grx-like_ET"/>
</dbReference>
<dbReference type="CDD" id="cd02976">
    <property type="entry name" value="NrdH"/>
    <property type="match status" value="1"/>
</dbReference>
<dbReference type="Pfam" id="PF00462">
    <property type="entry name" value="Glutaredoxin"/>
    <property type="match status" value="1"/>
</dbReference>
<dbReference type="InterPro" id="IPR011767">
    <property type="entry name" value="GLR_AS"/>
</dbReference>
<organism evidence="2 3">
    <name type="scientific">Candidatus Liptonbacteria bacterium RIFOXYC1_FULL_36_8</name>
    <dbReference type="NCBI Taxonomy" id="1798655"/>
    <lineage>
        <taxon>Bacteria</taxon>
        <taxon>Candidatus Liptoniibacteriota</taxon>
    </lineage>
</organism>
<protein>
    <recommendedName>
        <fullName evidence="1">Glutaredoxin domain-containing protein</fullName>
    </recommendedName>
</protein>
<dbReference type="PANTHER" id="PTHR34386:SF1">
    <property type="entry name" value="GLUTAREDOXIN-LIKE PROTEIN NRDH"/>
    <property type="match status" value="1"/>
</dbReference>
<evidence type="ECO:0000313" key="2">
    <source>
        <dbReference type="EMBL" id="OGZ04391.1"/>
    </source>
</evidence>
<dbReference type="PANTHER" id="PTHR34386">
    <property type="entry name" value="GLUTAREDOXIN"/>
    <property type="match status" value="1"/>
</dbReference>
<feature type="domain" description="Glutaredoxin" evidence="1">
    <location>
        <begin position="3"/>
        <end position="58"/>
    </location>
</feature>
<dbReference type="EMBL" id="MHLF01000002">
    <property type="protein sequence ID" value="OGZ04391.1"/>
    <property type="molecule type" value="Genomic_DNA"/>
</dbReference>
<gene>
    <name evidence="2" type="ORF">A2430_01760</name>
</gene>
<evidence type="ECO:0000259" key="1">
    <source>
        <dbReference type="Pfam" id="PF00462"/>
    </source>
</evidence>
<dbReference type="AlphaFoldDB" id="A0A1G2CUM5"/>
<dbReference type="Proteomes" id="UP000177246">
    <property type="component" value="Unassembled WGS sequence"/>
</dbReference>
<sequence length="83" mass="9273">MKITVYSTPHCPYCIMVKDFLKEKNIVFYDLNVAENQEAADIMVLKSGQLGVPVIVVEKDGGGEEIIIGFDRDKLLSILDINN</sequence>
<comment type="caution">
    <text evidence="2">The sequence shown here is derived from an EMBL/GenBank/DDBJ whole genome shotgun (WGS) entry which is preliminary data.</text>
</comment>
<reference evidence="2 3" key="1">
    <citation type="journal article" date="2016" name="Nat. Commun.">
        <title>Thousands of microbial genomes shed light on interconnected biogeochemical processes in an aquifer system.</title>
        <authorList>
            <person name="Anantharaman K."/>
            <person name="Brown C.T."/>
            <person name="Hug L.A."/>
            <person name="Sharon I."/>
            <person name="Castelle C.J."/>
            <person name="Probst A.J."/>
            <person name="Thomas B.C."/>
            <person name="Singh A."/>
            <person name="Wilkins M.J."/>
            <person name="Karaoz U."/>
            <person name="Brodie E.L."/>
            <person name="Williams K.H."/>
            <person name="Hubbard S.S."/>
            <person name="Banfield J.F."/>
        </authorList>
    </citation>
    <scope>NUCLEOTIDE SEQUENCE [LARGE SCALE GENOMIC DNA]</scope>
</reference>
<proteinExistence type="predicted"/>
<dbReference type="InterPro" id="IPR002109">
    <property type="entry name" value="Glutaredoxin"/>
</dbReference>
<dbReference type="GO" id="GO:0045454">
    <property type="term" value="P:cell redox homeostasis"/>
    <property type="evidence" value="ECO:0007669"/>
    <property type="project" value="TreeGrafter"/>
</dbReference>
<dbReference type="PROSITE" id="PS51354">
    <property type="entry name" value="GLUTAREDOXIN_2"/>
    <property type="match status" value="1"/>
</dbReference>
<dbReference type="PROSITE" id="PS00195">
    <property type="entry name" value="GLUTAREDOXIN_1"/>
    <property type="match status" value="1"/>
</dbReference>
<dbReference type="GO" id="GO:0009055">
    <property type="term" value="F:electron transfer activity"/>
    <property type="evidence" value="ECO:0007669"/>
    <property type="project" value="TreeGrafter"/>
</dbReference>
<dbReference type="Gene3D" id="3.40.30.10">
    <property type="entry name" value="Glutaredoxin"/>
    <property type="match status" value="1"/>
</dbReference>
<dbReference type="InterPro" id="IPR036249">
    <property type="entry name" value="Thioredoxin-like_sf"/>
</dbReference>
<accession>A0A1G2CUM5</accession>